<keyword evidence="8" id="KW-0808">Transferase</keyword>
<keyword evidence="2" id="KW-0732">Signal</keyword>
<dbReference type="SUPFAM" id="SSF56112">
    <property type="entry name" value="Protein kinase-like (PK-like)"/>
    <property type="match status" value="1"/>
</dbReference>
<dbReference type="PROSITE" id="PS50011">
    <property type="entry name" value="PROTEIN_KINASE_DOM"/>
    <property type="match status" value="1"/>
</dbReference>
<feature type="transmembrane region" description="Helical" evidence="6">
    <location>
        <begin position="286"/>
        <end position="304"/>
    </location>
</feature>
<organism evidence="8 9">
    <name type="scientific">Quillaja saponaria</name>
    <name type="common">Soap bark tree</name>
    <dbReference type="NCBI Taxonomy" id="32244"/>
    <lineage>
        <taxon>Eukaryota</taxon>
        <taxon>Viridiplantae</taxon>
        <taxon>Streptophyta</taxon>
        <taxon>Embryophyta</taxon>
        <taxon>Tracheophyta</taxon>
        <taxon>Spermatophyta</taxon>
        <taxon>Magnoliopsida</taxon>
        <taxon>eudicotyledons</taxon>
        <taxon>Gunneridae</taxon>
        <taxon>Pentapetalae</taxon>
        <taxon>rosids</taxon>
        <taxon>fabids</taxon>
        <taxon>Fabales</taxon>
        <taxon>Quillajaceae</taxon>
        <taxon>Quillaja</taxon>
    </lineage>
</organism>
<evidence type="ECO:0000256" key="1">
    <source>
        <dbReference type="ARBA" id="ARBA00004167"/>
    </source>
</evidence>
<proteinExistence type="predicted"/>
<dbReference type="EMBL" id="JARAOO010000006">
    <property type="protein sequence ID" value="KAJ7964572.1"/>
    <property type="molecule type" value="Genomic_DNA"/>
</dbReference>
<dbReference type="InterPro" id="IPR011009">
    <property type="entry name" value="Kinase-like_dom_sf"/>
</dbReference>
<comment type="caution">
    <text evidence="8">The sequence shown here is derived from an EMBL/GenBank/DDBJ whole genome shotgun (WGS) entry which is preliminary data.</text>
</comment>
<evidence type="ECO:0000256" key="3">
    <source>
        <dbReference type="ARBA" id="ARBA00022741"/>
    </source>
</evidence>
<keyword evidence="6" id="KW-0812">Transmembrane</keyword>
<dbReference type="GO" id="GO:0016020">
    <property type="term" value="C:membrane"/>
    <property type="evidence" value="ECO:0007669"/>
    <property type="project" value="UniProtKB-SubCell"/>
</dbReference>
<evidence type="ECO:0000256" key="6">
    <source>
        <dbReference type="SAM" id="Phobius"/>
    </source>
</evidence>
<dbReference type="FunFam" id="3.30.200.20:FF:000446">
    <property type="entry name" value="Wall-associated receptor kinase-like 20"/>
    <property type="match status" value="1"/>
</dbReference>
<dbReference type="Proteomes" id="UP001163823">
    <property type="component" value="Chromosome 6"/>
</dbReference>
<evidence type="ECO:0000256" key="5">
    <source>
        <dbReference type="PROSITE-ProRule" id="PRU10141"/>
    </source>
</evidence>
<feature type="domain" description="Protein kinase" evidence="7">
    <location>
        <begin position="349"/>
        <end position="484"/>
    </location>
</feature>
<dbReference type="InterPro" id="IPR000719">
    <property type="entry name" value="Prot_kinase_dom"/>
</dbReference>
<dbReference type="Gene3D" id="3.30.200.20">
    <property type="entry name" value="Phosphorylase Kinase, domain 1"/>
    <property type="match status" value="1"/>
</dbReference>
<name>A0AAD7PQU7_QUISA</name>
<evidence type="ECO:0000256" key="4">
    <source>
        <dbReference type="ARBA" id="ARBA00022840"/>
    </source>
</evidence>
<evidence type="ECO:0000313" key="8">
    <source>
        <dbReference type="EMBL" id="KAJ7964573.1"/>
    </source>
</evidence>
<reference evidence="8" key="1">
    <citation type="journal article" date="2023" name="Science">
        <title>Elucidation of the pathway for biosynthesis of saponin adjuvants from the soapbark tree.</title>
        <authorList>
            <person name="Reed J."/>
            <person name="Orme A."/>
            <person name="El-Demerdash A."/>
            <person name="Owen C."/>
            <person name="Martin L.B.B."/>
            <person name="Misra R.C."/>
            <person name="Kikuchi S."/>
            <person name="Rejzek M."/>
            <person name="Martin A.C."/>
            <person name="Harkess A."/>
            <person name="Leebens-Mack J."/>
            <person name="Louveau T."/>
            <person name="Stephenson M.J."/>
            <person name="Osbourn A."/>
        </authorList>
    </citation>
    <scope>NUCLEOTIDE SEQUENCE</scope>
    <source>
        <strain evidence="8">S10</strain>
    </source>
</reference>
<accession>A0AAD7PQU7</accession>
<dbReference type="KEGG" id="qsa:O6P43_014367"/>
<dbReference type="GO" id="GO:0005524">
    <property type="term" value="F:ATP binding"/>
    <property type="evidence" value="ECO:0007669"/>
    <property type="project" value="UniProtKB-UniRule"/>
</dbReference>
<dbReference type="Pfam" id="PF13947">
    <property type="entry name" value="GUB_WAK_bind"/>
    <property type="match status" value="1"/>
</dbReference>
<keyword evidence="6" id="KW-1133">Transmembrane helix</keyword>
<evidence type="ECO:0000259" key="7">
    <source>
        <dbReference type="PROSITE" id="PS50011"/>
    </source>
</evidence>
<dbReference type="InterPro" id="IPR025287">
    <property type="entry name" value="WAK_GUB"/>
</dbReference>
<dbReference type="EMBL" id="JARAOO010000006">
    <property type="protein sequence ID" value="KAJ7964573.1"/>
    <property type="molecule type" value="Genomic_DNA"/>
</dbReference>
<evidence type="ECO:0000256" key="2">
    <source>
        <dbReference type="ARBA" id="ARBA00022729"/>
    </source>
</evidence>
<keyword evidence="6" id="KW-0472">Membrane</keyword>
<dbReference type="Pfam" id="PF00069">
    <property type="entry name" value="Pkinase"/>
    <property type="match status" value="1"/>
</dbReference>
<feature type="transmembrane region" description="Helical" evidence="6">
    <location>
        <begin position="31"/>
        <end position="51"/>
    </location>
</feature>
<dbReference type="AlphaFoldDB" id="A0AAD7PQU7"/>
<sequence>MNQRTFVMKNCCSITREYFLKVGYQRRLRNHLNSSFFTAVLFFCTAFGFSAKHCPDCANISVPYPLSTGPTCGDPSYKIRCNGDSLIFDTLNNSYRITSINPQSQRLVIRPANLLPDTCLASDFIHQGIHLNNSLPFNITSSNTIIYLNCTDSLLLSPLNCSSNSLCHTYINGSKAVSPCEESLCCSFRTGGSTTAYMIQVRNTGCSAYTSFVNLNPNLTVNQWPEPGLEIQWELPREPVCGSQVDCGDGGNSTCGPDPHEAGTRRCFCKPGFLWDPVGGICFQSLTSVIVTILVAAIVVFLLYKRNKSIKESQERMVKEREEILHASVGCRTAKLFTGKEIKKATKDFSKDCLIGAGGYGEVYQGILEDGTFLAVKVAKVGNTKGTDQVLNEVRILCQVNHRNLVRLLGCSVELEQPILVYEYIDNGNLLEHLQGERRKGHGLLNWTSRLRIAHDTAEGLAYLHSSAVPPIYHRDVKSSNILP</sequence>
<dbReference type="Gene3D" id="1.10.510.10">
    <property type="entry name" value="Transferase(Phosphotransferase) domain 1"/>
    <property type="match status" value="1"/>
</dbReference>
<dbReference type="InterPro" id="IPR017441">
    <property type="entry name" value="Protein_kinase_ATP_BS"/>
</dbReference>
<keyword evidence="4 5" id="KW-0067">ATP-binding</keyword>
<keyword evidence="3 5" id="KW-0547">Nucleotide-binding</keyword>
<evidence type="ECO:0000313" key="9">
    <source>
        <dbReference type="Proteomes" id="UP001163823"/>
    </source>
</evidence>
<comment type="subcellular location">
    <subcellularLocation>
        <location evidence="1">Membrane</location>
        <topology evidence="1">Single-pass membrane protein</topology>
    </subcellularLocation>
</comment>
<dbReference type="PANTHER" id="PTHR46008">
    <property type="entry name" value="LEAF RUST 10 DISEASE-RESISTANCE LOCUS RECEPTOR-LIKE PROTEIN KINASE-LIKE 1.4"/>
    <property type="match status" value="1"/>
</dbReference>
<dbReference type="GO" id="GO:0004672">
    <property type="term" value="F:protein kinase activity"/>
    <property type="evidence" value="ECO:0007669"/>
    <property type="project" value="InterPro"/>
</dbReference>
<feature type="binding site" evidence="5">
    <location>
        <position position="377"/>
    </location>
    <ligand>
        <name>ATP</name>
        <dbReference type="ChEBI" id="CHEBI:30616"/>
    </ligand>
</feature>
<dbReference type="PANTHER" id="PTHR46008:SF25">
    <property type="entry name" value="PROTEIN KINASE DOMAIN-CONTAINING PROTEIN"/>
    <property type="match status" value="1"/>
</dbReference>
<gene>
    <name evidence="8" type="ORF">O6P43_014367</name>
</gene>
<keyword evidence="8" id="KW-0418">Kinase</keyword>
<dbReference type="GO" id="GO:0030247">
    <property type="term" value="F:polysaccharide binding"/>
    <property type="evidence" value="ECO:0007669"/>
    <property type="project" value="InterPro"/>
</dbReference>
<protein>
    <submittedName>
        <fullName evidence="8">Protein kinase-related protein</fullName>
    </submittedName>
</protein>
<dbReference type="PROSITE" id="PS00107">
    <property type="entry name" value="PROTEIN_KINASE_ATP"/>
    <property type="match status" value="1"/>
</dbReference>
<dbReference type="SMART" id="SM00220">
    <property type="entry name" value="S_TKc"/>
    <property type="match status" value="1"/>
</dbReference>
<keyword evidence="9" id="KW-1185">Reference proteome</keyword>